<protein>
    <submittedName>
        <fullName evidence="1">Flagellar hook-length control protein FliK</fullName>
    </submittedName>
</protein>
<name>A0ABU3XWV3_9GAMM</name>
<sequence>MTEISTSRPVASVPTANRAAQAVADAALKLLQPSNGLLAAGDSAEAEVVSVKETAQNSFQVMLRLSLGSGQQATL</sequence>
<keyword evidence="1" id="KW-0966">Cell projection</keyword>
<feature type="non-terminal residue" evidence="1">
    <location>
        <position position="75"/>
    </location>
</feature>
<organism evidence="1 2">
    <name type="scientific">Metapseudomonas otitidis</name>
    <dbReference type="NCBI Taxonomy" id="319939"/>
    <lineage>
        <taxon>Bacteria</taxon>
        <taxon>Pseudomonadati</taxon>
        <taxon>Pseudomonadota</taxon>
        <taxon>Gammaproteobacteria</taxon>
        <taxon>Pseudomonadales</taxon>
        <taxon>Pseudomonadaceae</taxon>
        <taxon>Metapseudomonas</taxon>
    </lineage>
</organism>
<evidence type="ECO:0000313" key="1">
    <source>
        <dbReference type="EMBL" id="MDV3442380.1"/>
    </source>
</evidence>
<dbReference type="EMBL" id="JAWJUL010000115">
    <property type="protein sequence ID" value="MDV3442380.1"/>
    <property type="molecule type" value="Genomic_DNA"/>
</dbReference>
<comment type="caution">
    <text evidence="1">The sequence shown here is derived from an EMBL/GenBank/DDBJ whole genome shotgun (WGS) entry which is preliminary data.</text>
</comment>
<evidence type="ECO:0000313" key="2">
    <source>
        <dbReference type="Proteomes" id="UP001273935"/>
    </source>
</evidence>
<keyword evidence="1" id="KW-0282">Flagellum</keyword>
<proteinExistence type="predicted"/>
<keyword evidence="2" id="KW-1185">Reference proteome</keyword>
<keyword evidence="1" id="KW-0969">Cilium</keyword>
<accession>A0ABU3XWV3</accession>
<gene>
    <name evidence="1" type="ORF">R0G64_23515</name>
</gene>
<reference evidence="1 2" key="1">
    <citation type="submission" date="2023-10" db="EMBL/GenBank/DDBJ databases">
        <title>Pseudomonas otitidis isolated from a paediatric patient with cystic fibrosis in Chile.</title>
        <authorList>
            <person name="Amsteins-Romero L."/>
            <person name="Opazo-Capurro A."/>
            <person name="Matus-Kohler M."/>
            <person name="Gonzalez-Rocha G."/>
        </authorList>
    </citation>
    <scope>NUCLEOTIDE SEQUENCE [LARGE SCALE GENOMIC DNA]</scope>
    <source>
        <strain evidence="1 2">P-714</strain>
    </source>
</reference>
<dbReference type="Proteomes" id="UP001273935">
    <property type="component" value="Unassembled WGS sequence"/>
</dbReference>